<reference evidence="4" key="1">
    <citation type="submission" date="2020-12" db="EMBL/GenBank/DDBJ databases">
        <title>Metabolic potential, ecology and presence of endohyphal bacteria is reflected in genomic diversity of Mucoromycotina.</title>
        <authorList>
            <person name="Muszewska A."/>
            <person name="Okrasinska A."/>
            <person name="Steczkiewicz K."/>
            <person name="Drgas O."/>
            <person name="Orlowska M."/>
            <person name="Perlinska-Lenart U."/>
            <person name="Aleksandrzak-Piekarczyk T."/>
            <person name="Szatraj K."/>
            <person name="Zielenkiewicz U."/>
            <person name="Pilsyk S."/>
            <person name="Malc E."/>
            <person name="Mieczkowski P."/>
            <person name="Kruszewska J.S."/>
            <person name="Biernat P."/>
            <person name="Pawlowska J."/>
        </authorList>
    </citation>
    <scope>NUCLEOTIDE SEQUENCE</scope>
    <source>
        <strain evidence="4">WA0000067209</strain>
    </source>
</reference>
<organism evidence="4 5">
    <name type="scientific">Mortierella isabellina</name>
    <name type="common">Filamentous fungus</name>
    <name type="synonym">Umbelopsis isabellina</name>
    <dbReference type="NCBI Taxonomy" id="91625"/>
    <lineage>
        <taxon>Eukaryota</taxon>
        <taxon>Fungi</taxon>
        <taxon>Fungi incertae sedis</taxon>
        <taxon>Mucoromycota</taxon>
        <taxon>Mucoromycotina</taxon>
        <taxon>Umbelopsidomycetes</taxon>
        <taxon>Umbelopsidales</taxon>
        <taxon>Umbelopsidaceae</taxon>
        <taxon>Umbelopsis</taxon>
    </lineage>
</organism>
<dbReference type="SUPFAM" id="SSF51735">
    <property type="entry name" value="NAD(P)-binding Rossmann-fold domains"/>
    <property type="match status" value="1"/>
</dbReference>
<keyword evidence="5" id="KW-1185">Reference proteome</keyword>
<evidence type="ECO:0000256" key="1">
    <source>
        <dbReference type="ARBA" id="ARBA00006484"/>
    </source>
</evidence>
<name>A0A8H7UDH4_MORIS</name>
<dbReference type="OrthoDB" id="5840532at2759"/>
<dbReference type="PANTHER" id="PTHR44229:SF4">
    <property type="entry name" value="15-HYDROXYPROSTAGLANDIN DEHYDROGENASE [NAD(+)]"/>
    <property type="match status" value="1"/>
</dbReference>
<accession>A0A8H7UDH4</accession>
<dbReference type="EMBL" id="JAEPQZ010000007">
    <property type="protein sequence ID" value="KAG2178940.1"/>
    <property type="molecule type" value="Genomic_DNA"/>
</dbReference>
<dbReference type="Gene3D" id="3.40.50.720">
    <property type="entry name" value="NAD(P)-binding Rossmann-like Domain"/>
    <property type="match status" value="1"/>
</dbReference>
<evidence type="ECO:0000313" key="4">
    <source>
        <dbReference type="EMBL" id="KAG2178940.1"/>
    </source>
</evidence>
<dbReference type="InterPro" id="IPR036291">
    <property type="entry name" value="NAD(P)-bd_dom_sf"/>
</dbReference>
<dbReference type="PRINTS" id="PR00080">
    <property type="entry name" value="SDRFAMILY"/>
</dbReference>
<proteinExistence type="inferred from homology"/>
<dbReference type="AlphaFoldDB" id="A0A8H7UDH4"/>
<dbReference type="GO" id="GO:0005737">
    <property type="term" value="C:cytoplasm"/>
    <property type="evidence" value="ECO:0007669"/>
    <property type="project" value="TreeGrafter"/>
</dbReference>
<dbReference type="GO" id="GO:0016616">
    <property type="term" value="F:oxidoreductase activity, acting on the CH-OH group of donors, NAD or NADP as acceptor"/>
    <property type="evidence" value="ECO:0007669"/>
    <property type="project" value="TreeGrafter"/>
</dbReference>
<evidence type="ECO:0000256" key="3">
    <source>
        <dbReference type="RuleBase" id="RU000363"/>
    </source>
</evidence>
<dbReference type="PRINTS" id="PR00081">
    <property type="entry name" value="GDHRDH"/>
</dbReference>
<gene>
    <name evidence="4" type="ORF">INT43_001787</name>
</gene>
<sequence length="288" mass="31413">MTQDKTLQNKVAVVTGGARGIGKALVTALVERGAKVVIGDLLEAEGKQLVETLNEQNSEKVAVYLKTDVTTWDDNKSLFKLAEDEFGGVDIACMNAGIGEVPDSIFSPLEGDFKSLDVNLNAVIKGNKVAVLHLNKRGGGVIVNTASVAGFLTHGAFPLYNASKHGVVGWTRSLDNLREIANIRVNMVNPYWVETDIIKSITSLEFLDVAPKVPMATVIEAFMKAVEDETCHGETILALPDGIHLHPRVQLWESCYNKEMLTVGQQSQKHHIEAMKIALEQARARENI</sequence>
<comment type="caution">
    <text evidence="4">The sequence shown here is derived from an EMBL/GenBank/DDBJ whole genome shotgun (WGS) entry which is preliminary data.</text>
</comment>
<keyword evidence="2" id="KW-0560">Oxidoreductase</keyword>
<protein>
    <submittedName>
        <fullName evidence="4">Uncharacterized protein</fullName>
    </submittedName>
</protein>
<comment type="similarity">
    <text evidence="1 3">Belongs to the short-chain dehydrogenases/reductases (SDR) family.</text>
</comment>
<evidence type="ECO:0000313" key="5">
    <source>
        <dbReference type="Proteomes" id="UP000654370"/>
    </source>
</evidence>
<dbReference type="Pfam" id="PF00106">
    <property type="entry name" value="adh_short"/>
    <property type="match status" value="1"/>
</dbReference>
<dbReference type="Proteomes" id="UP000654370">
    <property type="component" value="Unassembled WGS sequence"/>
</dbReference>
<evidence type="ECO:0000256" key="2">
    <source>
        <dbReference type="ARBA" id="ARBA00023002"/>
    </source>
</evidence>
<dbReference type="InterPro" id="IPR002347">
    <property type="entry name" value="SDR_fam"/>
</dbReference>
<dbReference type="PANTHER" id="PTHR44229">
    <property type="entry name" value="15-HYDROXYPROSTAGLANDIN DEHYDROGENASE [NAD(+)]"/>
    <property type="match status" value="1"/>
</dbReference>